<dbReference type="STRING" id="80876.SAMN05421779_108127"/>
<dbReference type="InterPro" id="IPR011990">
    <property type="entry name" value="TPR-like_helical_dom_sf"/>
</dbReference>
<feature type="chain" id="PRO_5012839970" description="Sel1 repeat-containing protein" evidence="1">
    <location>
        <begin position="37"/>
        <end position="193"/>
    </location>
</feature>
<reference evidence="2 3" key="1">
    <citation type="submission" date="2017-01" db="EMBL/GenBank/DDBJ databases">
        <authorList>
            <person name="Mah S.A."/>
            <person name="Swanson W.J."/>
            <person name="Moy G.W."/>
            <person name="Vacquier V.D."/>
        </authorList>
    </citation>
    <scope>NUCLEOTIDE SEQUENCE [LARGE SCALE GENOMIC DNA]</scope>
    <source>
        <strain evidence="2 3">DSM 11589</strain>
    </source>
</reference>
<dbReference type="Gene3D" id="1.25.40.10">
    <property type="entry name" value="Tetratricopeptide repeat domain"/>
    <property type="match status" value="1"/>
</dbReference>
<dbReference type="RefSeq" id="WP_139333000.1">
    <property type="nucleotide sequence ID" value="NZ_FTOA01000008.1"/>
</dbReference>
<accession>A0A1N7PWU4</accession>
<evidence type="ECO:0000313" key="2">
    <source>
        <dbReference type="EMBL" id="SIT15133.1"/>
    </source>
</evidence>
<organism evidence="2 3">
    <name type="scientific">Insolitispirillum peregrinum</name>
    <dbReference type="NCBI Taxonomy" id="80876"/>
    <lineage>
        <taxon>Bacteria</taxon>
        <taxon>Pseudomonadati</taxon>
        <taxon>Pseudomonadota</taxon>
        <taxon>Alphaproteobacteria</taxon>
        <taxon>Rhodospirillales</taxon>
        <taxon>Novispirillaceae</taxon>
        <taxon>Insolitispirillum</taxon>
    </lineage>
</organism>
<dbReference type="Proteomes" id="UP000185678">
    <property type="component" value="Unassembled WGS sequence"/>
</dbReference>
<dbReference type="SUPFAM" id="SSF81901">
    <property type="entry name" value="HCP-like"/>
    <property type="match status" value="1"/>
</dbReference>
<evidence type="ECO:0000256" key="1">
    <source>
        <dbReference type="SAM" id="SignalP"/>
    </source>
</evidence>
<feature type="signal peptide" evidence="1">
    <location>
        <begin position="1"/>
        <end position="36"/>
    </location>
</feature>
<evidence type="ECO:0008006" key="4">
    <source>
        <dbReference type="Google" id="ProtNLM"/>
    </source>
</evidence>
<proteinExistence type="predicted"/>
<keyword evidence="3" id="KW-1185">Reference proteome</keyword>
<protein>
    <recommendedName>
        <fullName evidence="4">Sel1 repeat-containing protein</fullName>
    </recommendedName>
</protein>
<dbReference type="OrthoDB" id="7359876at2"/>
<name>A0A1N7PWU4_9PROT</name>
<dbReference type="AlphaFoldDB" id="A0A1N7PWU4"/>
<gene>
    <name evidence="2" type="ORF">SAMN05421779_108127</name>
</gene>
<sequence>MPRLPLHSMLLSVAAKSCLAVMVAGALLASPQAAWAFGRTLDEIFRGTVRSENDGTLPAYVVNRGLVPYPERKPLTPEEEAALRRSGRAGVIEDPLTSEMAWTDVVKEVAGGAPGPFAVDAVRRRAENADGQAVELLAWMSANGVGVQRDLAEAFDLYSRADQLGVASARDNAKAIYRAMSSEQRRTVMNPFN</sequence>
<evidence type="ECO:0000313" key="3">
    <source>
        <dbReference type="Proteomes" id="UP000185678"/>
    </source>
</evidence>
<keyword evidence="1" id="KW-0732">Signal</keyword>
<dbReference type="EMBL" id="FTOA01000008">
    <property type="protein sequence ID" value="SIT15133.1"/>
    <property type="molecule type" value="Genomic_DNA"/>
</dbReference>